<evidence type="ECO:0000313" key="5">
    <source>
        <dbReference type="EMBL" id="MDT3766673.1"/>
    </source>
</evidence>
<keyword evidence="6" id="KW-1185">Reference proteome</keyword>
<dbReference type="CDD" id="cd06267">
    <property type="entry name" value="PBP1_LacI_sugar_binding-like"/>
    <property type="match status" value="1"/>
</dbReference>
<dbReference type="InterPro" id="IPR028082">
    <property type="entry name" value="Peripla_BP_I"/>
</dbReference>
<evidence type="ECO:0000259" key="4">
    <source>
        <dbReference type="PROSITE" id="PS50932"/>
    </source>
</evidence>
<evidence type="ECO:0000256" key="2">
    <source>
        <dbReference type="ARBA" id="ARBA00023125"/>
    </source>
</evidence>
<dbReference type="RefSeq" id="WP_313271760.1">
    <property type="nucleotide sequence ID" value="NZ_JASXSX010000001.1"/>
</dbReference>
<evidence type="ECO:0000313" key="6">
    <source>
        <dbReference type="Proteomes" id="UP001247542"/>
    </source>
</evidence>
<dbReference type="Pfam" id="PF00356">
    <property type="entry name" value="LacI"/>
    <property type="match status" value="1"/>
</dbReference>
<dbReference type="SMART" id="SM00354">
    <property type="entry name" value="HTH_LACI"/>
    <property type="match status" value="1"/>
</dbReference>
<dbReference type="GO" id="GO:0003677">
    <property type="term" value="F:DNA binding"/>
    <property type="evidence" value="ECO:0007669"/>
    <property type="project" value="UniProtKB-KW"/>
</dbReference>
<reference evidence="5 6" key="1">
    <citation type="submission" date="2023-06" db="EMBL/GenBank/DDBJ databases">
        <title>Draft genome sequence of Gleimia hominis type strain CCUG 57540T.</title>
        <authorList>
            <person name="Salva-Serra F."/>
            <person name="Cardew S."/>
            <person name="Jensie Markopoulos S."/>
            <person name="Ohlen M."/>
            <person name="Inganas E."/>
            <person name="Svensson-Stadler L."/>
            <person name="Moore E.R.B."/>
        </authorList>
    </citation>
    <scope>NUCLEOTIDE SEQUENCE [LARGE SCALE GENOMIC DNA]</scope>
    <source>
        <strain evidence="5 6">CCUG 57540</strain>
    </source>
</reference>
<dbReference type="Gene3D" id="1.10.260.40">
    <property type="entry name" value="lambda repressor-like DNA-binding domains"/>
    <property type="match status" value="1"/>
</dbReference>
<dbReference type="Gene3D" id="3.40.50.2300">
    <property type="match status" value="2"/>
</dbReference>
<protein>
    <submittedName>
        <fullName evidence="5">LacI family DNA-binding transcriptional regulator</fullName>
    </submittedName>
</protein>
<gene>
    <name evidence="5" type="ORF">QS713_01140</name>
</gene>
<dbReference type="Pfam" id="PF13377">
    <property type="entry name" value="Peripla_BP_3"/>
    <property type="match status" value="1"/>
</dbReference>
<evidence type="ECO:0000256" key="3">
    <source>
        <dbReference type="ARBA" id="ARBA00023163"/>
    </source>
</evidence>
<dbReference type="Proteomes" id="UP001247542">
    <property type="component" value="Unassembled WGS sequence"/>
</dbReference>
<dbReference type="PANTHER" id="PTHR30146:SF155">
    <property type="entry name" value="ALANINE RACEMASE"/>
    <property type="match status" value="1"/>
</dbReference>
<name>A0ABU3I8G8_9ACTO</name>
<dbReference type="InterPro" id="IPR010982">
    <property type="entry name" value="Lambda_DNA-bd_dom_sf"/>
</dbReference>
<keyword evidence="1" id="KW-0805">Transcription regulation</keyword>
<sequence>MSRLTIRDIAQEAGVSPGAVSFALNGKPGVSEATRTRIINIANDLGWQPDPAAKALSLRKTDALGIVLTRPPQTVRDEGFYFPFLCGLAEVFAESSRPLVFRLAQTIAQEVEIYKQWASNHRVGGVVLVDLKDNDPRPQIVKDLGLASVSVGHDQGAGSSISVDDALAMHAVVNHVFAQGFRFPAYVSGIETFTHTTVRKKAFLDKARDLGLEQAYAFNSDYTEDSGAAITRMIVERHPEVDVIIYDNEMLTLGGVNYLLSQGKAIPADVGVFSWEDSVLCRVFSPSISTLSRDPEALGRASAQVLIDAMDSGEDQHRVMPSPQVVQRATTSV</sequence>
<dbReference type="InterPro" id="IPR000843">
    <property type="entry name" value="HTH_LacI"/>
</dbReference>
<dbReference type="PROSITE" id="PS00356">
    <property type="entry name" value="HTH_LACI_1"/>
    <property type="match status" value="1"/>
</dbReference>
<feature type="domain" description="HTH lacI-type" evidence="4">
    <location>
        <begin position="4"/>
        <end position="58"/>
    </location>
</feature>
<accession>A0ABU3I8G8</accession>
<keyword evidence="3" id="KW-0804">Transcription</keyword>
<proteinExistence type="predicted"/>
<dbReference type="EMBL" id="JASXSX010000001">
    <property type="protein sequence ID" value="MDT3766673.1"/>
    <property type="molecule type" value="Genomic_DNA"/>
</dbReference>
<evidence type="ECO:0000256" key="1">
    <source>
        <dbReference type="ARBA" id="ARBA00023015"/>
    </source>
</evidence>
<keyword evidence="2 5" id="KW-0238">DNA-binding</keyword>
<dbReference type="CDD" id="cd01392">
    <property type="entry name" value="HTH_LacI"/>
    <property type="match status" value="1"/>
</dbReference>
<dbReference type="SUPFAM" id="SSF53822">
    <property type="entry name" value="Periplasmic binding protein-like I"/>
    <property type="match status" value="1"/>
</dbReference>
<comment type="caution">
    <text evidence="5">The sequence shown here is derived from an EMBL/GenBank/DDBJ whole genome shotgun (WGS) entry which is preliminary data.</text>
</comment>
<organism evidence="5 6">
    <name type="scientific">Gleimia hominis</name>
    <dbReference type="NCBI Taxonomy" id="595468"/>
    <lineage>
        <taxon>Bacteria</taxon>
        <taxon>Bacillati</taxon>
        <taxon>Actinomycetota</taxon>
        <taxon>Actinomycetes</taxon>
        <taxon>Actinomycetales</taxon>
        <taxon>Actinomycetaceae</taxon>
        <taxon>Gleimia</taxon>
    </lineage>
</organism>
<dbReference type="PROSITE" id="PS50932">
    <property type="entry name" value="HTH_LACI_2"/>
    <property type="match status" value="1"/>
</dbReference>
<dbReference type="InterPro" id="IPR046335">
    <property type="entry name" value="LacI/GalR-like_sensor"/>
</dbReference>
<dbReference type="PANTHER" id="PTHR30146">
    <property type="entry name" value="LACI-RELATED TRANSCRIPTIONAL REPRESSOR"/>
    <property type="match status" value="1"/>
</dbReference>
<dbReference type="SUPFAM" id="SSF47413">
    <property type="entry name" value="lambda repressor-like DNA-binding domains"/>
    <property type="match status" value="1"/>
</dbReference>